<evidence type="ECO:0000256" key="1">
    <source>
        <dbReference type="SAM" id="Phobius"/>
    </source>
</evidence>
<proteinExistence type="predicted"/>
<accession>K0NRJ8</accession>
<name>K0NRJ8_DESTT</name>
<dbReference type="KEGG" id="dto:TOL2_C34100"/>
<dbReference type="EMBL" id="FO203503">
    <property type="protein sequence ID" value="CCK81567.1"/>
    <property type="molecule type" value="Genomic_DNA"/>
</dbReference>
<evidence type="ECO:0000313" key="3">
    <source>
        <dbReference type="Proteomes" id="UP000007347"/>
    </source>
</evidence>
<organism evidence="2 3">
    <name type="scientific">Desulfobacula toluolica (strain DSM 7467 / Tol2)</name>
    <dbReference type="NCBI Taxonomy" id="651182"/>
    <lineage>
        <taxon>Bacteria</taxon>
        <taxon>Pseudomonadati</taxon>
        <taxon>Thermodesulfobacteriota</taxon>
        <taxon>Desulfobacteria</taxon>
        <taxon>Desulfobacterales</taxon>
        <taxon>Desulfobacteraceae</taxon>
        <taxon>Desulfobacula</taxon>
    </lineage>
</organism>
<keyword evidence="3" id="KW-1185">Reference proteome</keyword>
<evidence type="ECO:0000313" key="2">
    <source>
        <dbReference type="EMBL" id="CCK81567.1"/>
    </source>
</evidence>
<dbReference type="AlphaFoldDB" id="K0NRJ8"/>
<sequence length="279" mass="32858">MEIFDSIKDKFIADLTDTVSLQKVIVFVVFVLFLNQFHEIKKNPIISLNYSKEIVTESVETQKNIKVTTTEKFIEKKIVKKRPQKVDKLDLKKKYWEEPKSLWLILLKKNVLEVFSTSSGIIAKISLATIFSVIGLLFFLHFIYQGFKNKLFNLFSRFSKLETYIKELEEEAQKNKSDNYYFDTIIAINLDNQLSDKIKFIKRFANTGEILFDLSILCILSFFLKFYIDLIIGLFLFASSTFLYYKSFHYYLSHYLPMFLKIQILKNEPTIDKNAKGII</sequence>
<keyword evidence="1" id="KW-1133">Transmembrane helix</keyword>
<keyword evidence="1" id="KW-0472">Membrane</keyword>
<dbReference type="HOGENOM" id="CLU_996513_0_0_7"/>
<dbReference type="Proteomes" id="UP000007347">
    <property type="component" value="Chromosome"/>
</dbReference>
<keyword evidence="1" id="KW-0812">Transmembrane</keyword>
<dbReference type="RefSeq" id="WP_014958756.1">
    <property type="nucleotide sequence ID" value="NC_018645.1"/>
</dbReference>
<reference evidence="2 3" key="1">
    <citation type="journal article" date="2013" name="Environ. Microbiol.">
        <title>Complete genome, catabolic sub-proteomes and key-metabolites of Desulfobacula toluolica Tol2, a marine, aromatic compound-degrading, sulfate-reducing bacterium.</title>
        <authorList>
            <person name="Wohlbrand L."/>
            <person name="Jacob J.H."/>
            <person name="Kube M."/>
            <person name="Mussmann M."/>
            <person name="Jarling R."/>
            <person name="Beck A."/>
            <person name="Amann R."/>
            <person name="Wilkes H."/>
            <person name="Reinhardt R."/>
            <person name="Rabus R."/>
        </authorList>
    </citation>
    <scope>NUCLEOTIDE SEQUENCE [LARGE SCALE GENOMIC DNA]</scope>
    <source>
        <strain evidence="3">DSM 7467 / Tol2</strain>
    </source>
</reference>
<feature type="transmembrane region" description="Helical" evidence="1">
    <location>
        <begin position="12"/>
        <end position="34"/>
    </location>
</feature>
<feature type="transmembrane region" description="Helical" evidence="1">
    <location>
        <begin position="121"/>
        <end position="144"/>
    </location>
</feature>
<protein>
    <submittedName>
        <fullName evidence="2">Uncharacterized protein</fullName>
    </submittedName>
</protein>
<gene>
    <name evidence="2" type="ordered locus">TOL2_C34100</name>
</gene>